<name>A0A0F8YBA1_9ZZZZ</name>
<dbReference type="EMBL" id="LAZR01070094">
    <property type="protein sequence ID" value="KKK45401.1"/>
    <property type="molecule type" value="Genomic_DNA"/>
</dbReference>
<protein>
    <submittedName>
        <fullName evidence="1">Uncharacterized protein</fullName>
    </submittedName>
</protein>
<evidence type="ECO:0000313" key="1">
    <source>
        <dbReference type="EMBL" id="KKK45401.1"/>
    </source>
</evidence>
<comment type="caution">
    <text evidence="1">The sequence shown here is derived from an EMBL/GenBank/DDBJ whole genome shotgun (WGS) entry which is preliminary data.</text>
</comment>
<dbReference type="AlphaFoldDB" id="A0A0F8YBA1"/>
<accession>A0A0F8YBA1</accession>
<proteinExistence type="predicted"/>
<reference evidence="1" key="1">
    <citation type="journal article" date="2015" name="Nature">
        <title>Complex archaea that bridge the gap between prokaryotes and eukaryotes.</title>
        <authorList>
            <person name="Spang A."/>
            <person name="Saw J.H."/>
            <person name="Jorgensen S.L."/>
            <person name="Zaremba-Niedzwiedzka K."/>
            <person name="Martijn J."/>
            <person name="Lind A.E."/>
            <person name="van Eijk R."/>
            <person name="Schleper C."/>
            <person name="Guy L."/>
            <person name="Ettema T.J."/>
        </authorList>
    </citation>
    <scope>NUCLEOTIDE SEQUENCE</scope>
</reference>
<organism evidence="1">
    <name type="scientific">marine sediment metagenome</name>
    <dbReference type="NCBI Taxonomy" id="412755"/>
    <lineage>
        <taxon>unclassified sequences</taxon>
        <taxon>metagenomes</taxon>
        <taxon>ecological metagenomes</taxon>
    </lineage>
</organism>
<sequence>MSRLYLIARSDARKTEITARGHQRIEATIYWGSASDSKEAASILVSWPKGHNKPIVTVHVS</sequence>
<feature type="non-terminal residue" evidence="1">
    <location>
        <position position="61"/>
    </location>
</feature>
<gene>
    <name evidence="1" type="ORF">LCGC14_3165610</name>
</gene>